<dbReference type="AlphaFoldDB" id="A0A0G4FC48"/>
<evidence type="ECO:0000256" key="4">
    <source>
        <dbReference type="ARBA" id="ARBA00022980"/>
    </source>
</evidence>
<dbReference type="Pfam" id="PF03948">
    <property type="entry name" value="Ribosomal_L9_C"/>
    <property type="match status" value="1"/>
</dbReference>
<dbReference type="OrthoDB" id="5555409at2759"/>
<name>A0A0G4FC48_VITBC</name>
<evidence type="ECO:0000256" key="8">
    <source>
        <dbReference type="SAM" id="SignalP"/>
    </source>
</evidence>
<dbReference type="InterPro" id="IPR000244">
    <property type="entry name" value="Ribosomal_bL9"/>
</dbReference>
<dbReference type="Gene3D" id="3.10.430.100">
    <property type="entry name" value="Ribosomal protein L9, C-terminal domain"/>
    <property type="match status" value="1"/>
</dbReference>
<dbReference type="InParanoid" id="A0A0G4FC48"/>
<dbReference type="HAMAP" id="MF_00503">
    <property type="entry name" value="Ribosomal_bL9"/>
    <property type="match status" value="1"/>
</dbReference>
<dbReference type="Proteomes" id="UP000041254">
    <property type="component" value="Unassembled WGS sequence"/>
</dbReference>
<dbReference type="InterPro" id="IPR036935">
    <property type="entry name" value="Ribosomal_bL9_N_sf"/>
</dbReference>
<dbReference type="Pfam" id="PF01281">
    <property type="entry name" value="Ribosomal_L9_N"/>
    <property type="match status" value="1"/>
</dbReference>
<proteinExistence type="inferred from homology"/>
<gene>
    <name evidence="11" type="ORF">Vbra_15007</name>
</gene>
<evidence type="ECO:0000256" key="2">
    <source>
        <dbReference type="ARBA" id="ARBA00022730"/>
    </source>
</evidence>
<accession>A0A0G4FC48</accession>
<dbReference type="GO" id="GO:0005840">
    <property type="term" value="C:ribosome"/>
    <property type="evidence" value="ECO:0007669"/>
    <property type="project" value="UniProtKB-KW"/>
</dbReference>
<feature type="signal peptide" evidence="8">
    <location>
        <begin position="1"/>
        <end position="21"/>
    </location>
</feature>
<dbReference type="PANTHER" id="PTHR21368">
    <property type="entry name" value="50S RIBOSOMAL PROTEIN L9"/>
    <property type="match status" value="1"/>
</dbReference>
<evidence type="ECO:0000256" key="6">
    <source>
        <dbReference type="ARBA" id="ARBA00035427"/>
    </source>
</evidence>
<dbReference type="SUPFAM" id="SSF55658">
    <property type="entry name" value="L9 N-domain-like"/>
    <property type="match status" value="1"/>
</dbReference>
<dbReference type="GO" id="GO:0006412">
    <property type="term" value="P:translation"/>
    <property type="evidence" value="ECO:0007669"/>
    <property type="project" value="InterPro"/>
</dbReference>
<organism evidence="11 12">
    <name type="scientific">Vitrella brassicaformis (strain CCMP3155)</name>
    <dbReference type="NCBI Taxonomy" id="1169540"/>
    <lineage>
        <taxon>Eukaryota</taxon>
        <taxon>Sar</taxon>
        <taxon>Alveolata</taxon>
        <taxon>Colpodellida</taxon>
        <taxon>Vitrellaceae</taxon>
        <taxon>Vitrella</taxon>
    </lineage>
</organism>
<dbReference type="InterPro" id="IPR020069">
    <property type="entry name" value="Ribosomal_bL9_C"/>
</dbReference>
<dbReference type="InterPro" id="IPR020070">
    <property type="entry name" value="Ribosomal_bL9_N"/>
</dbReference>
<dbReference type="GO" id="GO:0003735">
    <property type="term" value="F:structural constituent of ribosome"/>
    <property type="evidence" value="ECO:0007669"/>
    <property type="project" value="InterPro"/>
</dbReference>
<evidence type="ECO:0000256" key="3">
    <source>
        <dbReference type="ARBA" id="ARBA00022884"/>
    </source>
</evidence>
<dbReference type="InterPro" id="IPR009027">
    <property type="entry name" value="Ribosomal_bL9/RNase_H1_N"/>
</dbReference>
<sequence length="266" mass="28751">MKAMPLVTVSIASLFAAAADAFVFHPRRSGDLSPLPTRTAFRHPRRSHGAQRATRGANLLTMKARAGRKSDRWQVTLLERIVPLGEPGDVVTVKAAYAFNSLLPLKRARQATPNDIVSFESKLQKEEAIRKERLKEAKETKASMQGTSVVVIRNPNRADPRGLAFFGSVSPKDVAEGLSELGFGVVPEDVKLSKEIVEYGTATAEVKVYETIMATVVVNVAPDQATARMQAQAKGGKQQQTATVGDEEEADELPIVETETQAATAA</sequence>
<dbReference type="InterPro" id="IPR036791">
    <property type="entry name" value="Ribosomal_bL9_C_sf"/>
</dbReference>
<dbReference type="SUPFAM" id="SSF55653">
    <property type="entry name" value="Ribosomal protein L9 C-domain"/>
    <property type="match status" value="1"/>
</dbReference>
<keyword evidence="4" id="KW-0689">Ribosomal protein</keyword>
<protein>
    <recommendedName>
        <fullName evidence="6">50S ribosomal protein L9, chloroplastic</fullName>
    </recommendedName>
</protein>
<keyword evidence="12" id="KW-1185">Reference proteome</keyword>
<dbReference type="NCBIfam" id="TIGR00158">
    <property type="entry name" value="L9"/>
    <property type="match status" value="1"/>
</dbReference>
<feature type="domain" description="Ribosomal protein L9" evidence="9">
    <location>
        <begin position="74"/>
        <end position="116"/>
    </location>
</feature>
<dbReference type="EMBL" id="CDMY01000405">
    <property type="protein sequence ID" value="CEM10751.1"/>
    <property type="molecule type" value="Genomic_DNA"/>
</dbReference>
<feature type="chain" id="PRO_5005188876" description="50S ribosomal protein L9, chloroplastic" evidence="8">
    <location>
        <begin position="22"/>
        <end position="266"/>
    </location>
</feature>
<evidence type="ECO:0000259" key="10">
    <source>
        <dbReference type="Pfam" id="PF03948"/>
    </source>
</evidence>
<feature type="compositionally biased region" description="Acidic residues" evidence="7">
    <location>
        <begin position="245"/>
        <end position="254"/>
    </location>
</feature>
<dbReference type="InterPro" id="IPR020594">
    <property type="entry name" value="Ribosomal_bL9_bac/chp"/>
</dbReference>
<feature type="domain" description="Large ribosomal subunit protein bL9 C-terminal" evidence="10">
    <location>
        <begin position="135"/>
        <end position="221"/>
    </location>
</feature>
<keyword evidence="8" id="KW-0732">Signal</keyword>
<evidence type="ECO:0000259" key="9">
    <source>
        <dbReference type="Pfam" id="PF01281"/>
    </source>
</evidence>
<reference evidence="11 12" key="1">
    <citation type="submission" date="2014-11" db="EMBL/GenBank/DDBJ databases">
        <authorList>
            <person name="Zhu J."/>
            <person name="Qi W."/>
            <person name="Song R."/>
        </authorList>
    </citation>
    <scope>NUCLEOTIDE SEQUENCE [LARGE SCALE GENOMIC DNA]</scope>
</reference>
<keyword evidence="5" id="KW-0687">Ribonucleoprotein</keyword>
<dbReference type="GO" id="GO:0019843">
    <property type="term" value="F:rRNA binding"/>
    <property type="evidence" value="ECO:0007669"/>
    <property type="project" value="UniProtKB-KW"/>
</dbReference>
<feature type="compositionally biased region" description="Low complexity" evidence="7">
    <location>
        <begin position="231"/>
        <end position="243"/>
    </location>
</feature>
<dbReference type="STRING" id="1169540.A0A0G4FC48"/>
<evidence type="ECO:0000313" key="11">
    <source>
        <dbReference type="EMBL" id="CEM10751.1"/>
    </source>
</evidence>
<feature type="region of interest" description="Disordered" evidence="7">
    <location>
        <begin position="231"/>
        <end position="266"/>
    </location>
</feature>
<keyword evidence="3" id="KW-0694">RNA-binding</keyword>
<keyword evidence="2" id="KW-0699">rRNA-binding</keyword>
<dbReference type="VEuPathDB" id="CryptoDB:Vbra_15007"/>
<dbReference type="Gene3D" id="3.40.5.10">
    <property type="entry name" value="Ribosomal protein L9, N-terminal domain"/>
    <property type="match status" value="1"/>
</dbReference>
<dbReference type="GO" id="GO:1990904">
    <property type="term" value="C:ribonucleoprotein complex"/>
    <property type="evidence" value="ECO:0007669"/>
    <property type="project" value="UniProtKB-KW"/>
</dbReference>
<evidence type="ECO:0000256" key="5">
    <source>
        <dbReference type="ARBA" id="ARBA00023274"/>
    </source>
</evidence>
<evidence type="ECO:0000313" key="12">
    <source>
        <dbReference type="Proteomes" id="UP000041254"/>
    </source>
</evidence>
<evidence type="ECO:0000256" key="7">
    <source>
        <dbReference type="SAM" id="MobiDB-lite"/>
    </source>
</evidence>
<evidence type="ECO:0000256" key="1">
    <source>
        <dbReference type="ARBA" id="ARBA00010605"/>
    </source>
</evidence>
<comment type="similarity">
    <text evidence="1">Belongs to the bacterial ribosomal protein bL9 family.</text>
</comment>